<dbReference type="GO" id="GO:0006955">
    <property type="term" value="P:immune response"/>
    <property type="evidence" value="ECO:0007669"/>
    <property type="project" value="TreeGrafter"/>
</dbReference>
<dbReference type="SUPFAM" id="SSF52540">
    <property type="entry name" value="P-loop containing nucleoside triphosphate hydrolases"/>
    <property type="match status" value="1"/>
</dbReference>
<dbReference type="InterPro" id="IPR013783">
    <property type="entry name" value="Ig-like_fold"/>
</dbReference>
<protein>
    <recommendedName>
        <fullName evidence="2">Ig-like domain-containing protein</fullName>
    </recommendedName>
</protein>
<dbReference type="AlphaFoldDB" id="A0A7J6AV92"/>
<dbReference type="PANTHER" id="PTHR14241:SF1">
    <property type="entry name" value="INTERFERON-INDUCED PROTEIN 44-RELATED"/>
    <property type="match status" value="1"/>
</dbReference>
<dbReference type="InterPro" id="IPR007110">
    <property type="entry name" value="Ig-like_dom"/>
</dbReference>
<dbReference type="SMART" id="SM00409">
    <property type="entry name" value="IG"/>
    <property type="match status" value="1"/>
</dbReference>
<dbReference type="SMART" id="SM00408">
    <property type="entry name" value="IGc2"/>
    <property type="match status" value="1"/>
</dbReference>
<dbReference type="GO" id="GO:0055013">
    <property type="term" value="P:cardiac muscle cell development"/>
    <property type="evidence" value="ECO:0007669"/>
    <property type="project" value="UniProtKB-ARBA"/>
</dbReference>
<comment type="caution">
    <text evidence="3">The sequence shown here is derived from an EMBL/GenBank/DDBJ whole genome shotgun (WGS) entry which is preliminary data.</text>
</comment>
<feature type="domain" description="Ig-like" evidence="2">
    <location>
        <begin position="79"/>
        <end position="167"/>
    </location>
</feature>
<dbReference type="FunFam" id="2.60.40.10:FF:000107">
    <property type="entry name" value="Myosin, light chain kinase a"/>
    <property type="match status" value="1"/>
</dbReference>
<gene>
    <name evidence="3" type="ORF">AMELA_G00088090</name>
</gene>
<dbReference type="PANTHER" id="PTHR14241">
    <property type="entry name" value="INTERFERON-INDUCED PROTEIN 44"/>
    <property type="match status" value="1"/>
</dbReference>
<dbReference type="InterPro" id="IPR027417">
    <property type="entry name" value="P-loop_NTPase"/>
</dbReference>
<dbReference type="InterPro" id="IPR036179">
    <property type="entry name" value="Ig-like_dom_sf"/>
</dbReference>
<dbReference type="EMBL" id="JAAGNN010000007">
    <property type="protein sequence ID" value="KAF4086764.1"/>
    <property type="molecule type" value="Genomic_DNA"/>
</dbReference>
<keyword evidence="4" id="KW-1185">Reference proteome</keyword>
<dbReference type="PROSITE" id="PS50835">
    <property type="entry name" value="IG_LIKE"/>
    <property type="match status" value="1"/>
</dbReference>
<evidence type="ECO:0000313" key="3">
    <source>
        <dbReference type="EMBL" id="KAF4086764.1"/>
    </source>
</evidence>
<dbReference type="InterPro" id="IPR003599">
    <property type="entry name" value="Ig_sub"/>
</dbReference>
<dbReference type="SUPFAM" id="SSF48726">
    <property type="entry name" value="Immunoglobulin"/>
    <property type="match status" value="1"/>
</dbReference>
<dbReference type="InterPro" id="IPR013098">
    <property type="entry name" value="Ig_I-set"/>
</dbReference>
<name>A0A7J6AV92_AMEME</name>
<dbReference type="Pfam" id="PF07679">
    <property type="entry name" value="I-set"/>
    <property type="match status" value="1"/>
</dbReference>
<accession>A0A7J6AV92</accession>
<sequence>MHEECSSMHENHQGGEKRNRQLVLLSISQNTPPPAHTLTAAKVKEAAHTEQQTDQDTQTSNLNITVTQESIMGSSPSKPEFRTVLADKQVTDGHNVILSCEANTEDVTARWEKDGQKLACVEGKHTVKQIGTKCILEITKAQESDEGKYTITLSNSSGSDSCSALVRVQINEWRTVQWRQARMLNDLKAFKYCNEVEELRFLLYGPIGAGKSSTINTIRTIFEGRQFVNCLAAAGSTKSHTLRYERFRFANEEGSFPFAFNDIMGAEAKDGVLTQDIISALKGHMKEGYMFNSNSPLTTNNHYYNQNPSLSDQMHCLVYVIPADKISMMDDFMKKLKSVRETASSMGIPQVIFMTRVDCACPMTKENLQNIYKSKKIRDKMRECSNVVGVPVNCIFPVLNYHEETHLNDDINCLMLDALTQIIHWANDYVVKMSNIQISPQQPIRE</sequence>
<dbReference type="Proteomes" id="UP000593565">
    <property type="component" value="Unassembled WGS sequence"/>
</dbReference>
<evidence type="ECO:0000313" key="4">
    <source>
        <dbReference type="Proteomes" id="UP000593565"/>
    </source>
</evidence>
<proteinExistence type="predicted"/>
<dbReference type="InterPro" id="IPR003598">
    <property type="entry name" value="Ig_sub2"/>
</dbReference>
<dbReference type="Gene3D" id="3.40.50.300">
    <property type="entry name" value="P-loop containing nucleotide triphosphate hydrolases"/>
    <property type="match status" value="1"/>
</dbReference>
<dbReference type="Gene3D" id="2.60.40.10">
    <property type="entry name" value="Immunoglobulins"/>
    <property type="match status" value="1"/>
</dbReference>
<reference evidence="3 4" key="1">
    <citation type="submission" date="2020-02" db="EMBL/GenBank/DDBJ databases">
        <title>A chromosome-scale genome assembly of the black bullhead catfish (Ameiurus melas).</title>
        <authorList>
            <person name="Wen M."/>
            <person name="Zham M."/>
            <person name="Cabau C."/>
            <person name="Klopp C."/>
            <person name="Donnadieu C."/>
            <person name="Roques C."/>
            <person name="Bouchez O."/>
            <person name="Lampietro C."/>
            <person name="Jouanno E."/>
            <person name="Herpin A."/>
            <person name="Louis A."/>
            <person name="Berthelot C."/>
            <person name="Parey E."/>
            <person name="Roest-Crollius H."/>
            <person name="Braasch I."/>
            <person name="Postlethwait J."/>
            <person name="Robinson-Rechavi M."/>
            <person name="Echchiki A."/>
            <person name="Begum T."/>
            <person name="Montfort J."/>
            <person name="Schartl M."/>
            <person name="Bobe J."/>
            <person name="Guiguen Y."/>
        </authorList>
    </citation>
    <scope>NUCLEOTIDE SEQUENCE [LARGE SCALE GENOMIC DNA]</scope>
    <source>
        <strain evidence="3">M_S1</strain>
        <tissue evidence="3">Blood</tissue>
    </source>
</reference>
<evidence type="ECO:0000256" key="1">
    <source>
        <dbReference type="ARBA" id="ARBA00023319"/>
    </source>
</evidence>
<evidence type="ECO:0000259" key="2">
    <source>
        <dbReference type="PROSITE" id="PS50835"/>
    </source>
</evidence>
<keyword evidence="1" id="KW-0393">Immunoglobulin domain</keyword>
<dbReference type="GO" id="GO:0003007">
    <property type="term" value="P:heart morphogenesis"/>
    <property type="evidence" value="ECO:0007669"/>
    <property type="project" value="UniProtKB-ARBA"/>
</dbReference>
<organism evidence="3 4">
    <name type="scientific">Ameiurus melas</name>
    <name type="common">Black bullhead</name>
    <name type="synonym">Silurus melas</name>
    <dbReference type="NCBI Taxonomy" id="219545"/>
    <lineage>
        <taxon>Eukaryota</taxon>
        <taxon>Metazoa</taxon>
        <taxon>Chordata</taxon>
        <taxon>Craniata</taxon>
        <taxon>Vertebrata</taxon>
        <taxon>Euteleostomi</taxon>
        <taxon>Actinopterygii</taxon>
        <taxon>Neopterygii</taxon>
        <taxon>Teleostei</taxon>
        <taxon>Ostariophysi</taxon>
        <taxon>Siluriformes</taxon>
        <taxon>Ictaluridae</taxon>
        <taxon>Ameiurus</taxon>
    </lineage>
</organism>